<evidence type="ECO:0008006" key="4">
    <source>
        <dbReference type="Google" id="ProtNLM"/>
    </source>
</evidence>
<dbReference type="OrthoDB" id="9766710at2"/>
<keyword evidence="1" id="KW-0802">TPR repeat</keyword>
<dbReference type="Gene3D" id="1.25.40.10">
    <property type="entry name" value="Tetratricopeptide repeat domain"/>
    <property type="match status" value="1"/>
</dbReference>
<dbReference type="SUPFAM" id="SSF48452">
    <property type="entry name" value="TPR-like"/>
    <property type="match status" value="1"/>
</dbReference>
<name>A0A1U7IJM6_9CYAN</name>
<evidence type="ECO:0000313" key="2">
    <source>
        <dbReference type="EMBL" id="OKH37330.1"/>
    </source>
</evidence>
<organism evidence="2 3">
    <name type="scientific">[Phormidium ambiguum] IAM M-71</name>
    <dbReference type="NCBI Taxonomy" id="454136"/>
    <lineage>
        <taxon>Bacteria</taxon>
        <taxon>Bacillati</taxon>
        <taxon>Cyanobacteriota</taxon>
        <taxon>Cyanophyceae</taxon>
        <taxon>Oscillatoriophycideae</taxon>
        <taxon>Aerosakkonematales</taxon>
        <taxon>Aerosakkonemataceae</taxon>
        <taxon>Floridanema</taxon>
    </lineage>
</organism>
<sequence>MSQTEAKRLFDEANRLWFGEGCFNKALLLYREALKYDPSNPVILYQLANVLWAFEQFGEVRGLVAKIEQYQDCFSDFGKERFAEEKSRLLAPSPFKTPMPIPACEIELEELDSMGLSHKQWMDIEWPAEERRMFNLAARAEERSFPFVDPDSERERCRLEEQNNRAYYDLKLMIPGTKWN</sequence>
<proteinExistence type="predicted"/>
<dbReference type="InterPro" id="IPR011990">
    <property type="entry name" value="TPR-like_helical_dom_sf"/>
</dbReference>
<dbReference type="Proteomes" id="UP000185860">
    <property type="component" value="Unassembled WGS sequence"/>
</dbReference>
<evidence type="ECO:0000256" key="1">
    <source>
        <dbReference type="PROSITE-ProRule" id="PRU00339"/>
    </source>
</evidence>
<comment type="caution">
    <text evidence="2">The sequence shown here is derived from an EMBL/GenBank/DDBJ whole genome shotgun (WGS) entry which is preliminary data.</text>
</comment>
<accession>A0A1U7IJM6</accession>
<feature type="repeat" description="TPR" evidence="1">
    <location>
        <begin position="7"/>
        <end position="40"/>
    </location>
</feature>
<evidence type="ECO:0000313" key="3">
    <source>
        <dbReference type="Proteomes" id="UP000185860"/>
    </source>
</evidence>
<dbReference type="InterPro" id="IPR019734">
    <property type="entry name" value="TPR_rpt"/>
</dbReference>
<dbReference type="Pfam" id="PF13414">
    <property type="entry name" value="TPR_11"/>
    <property type="match status" value="1"/>
</dbReference>
<dbReference type="RefSeq" id="WP_073594079.1">
    <property type="nucleotide sequence ID" value="NZ_MRCE01000012.1"/>
</dbReference>
<dbReference type="PROSITE" id="PS50005">
    <property type="entry name" value="TPR"/>
    <property type="match status" value="1"/>
</dbReference>
<gene>
    <name evidence="2" type="ORF">NIES2119_13845</name>
</gene>
<dbReference type="AlphaFoldDB" id="A0A1U7IJM6"/>
<reference evidence="2 3" key="1">
    <citation type="submission" date="2016-11" db="EMBL/GenBank/DDBJ databases">
        <title>Draft Genome Sequences of Nine Cyanobacterial Strains from Diverse Habitats.</title>
        <authorList>
            <person name="Zhu T."/>
            <person name="Hou S."/>
            <person name="Lu X."/>
            <person name="Hess W.R."/>
        </authorList>
    </citation>
    <scope>NUCLEOTIDE SEQUENCE [LARGE SCALE GENOMIC DNA]</scope>
    <source>
        <strain evidence="2 3">IAM M-71</strain>
    </source>
</reference>
<protein>
    <recommendedName>
        <fullName evidence="4">Tetratricopeptide repeat protein</fullName>
    </recommendedName>
</protein>
<dbReference type="EMBL" id="MRCE01000012">
    <property type="protein sequence ID" value="OKH37330.1"/>
    <property type="molecule type" value="Genomic_DNA"/>
</dbReference>